<protein>
    <submittedName>
        <fullName evidence="5">Alpha/beta hydrolase</fullName>
    </submittedName>
</protein>
<evidence type="ECO:0000259" key="3">
    <source>
        <dbReference type="Pfam" id="PF01738"/>
    </source>
</evidence>
<dbReference type="PANTHER" id="PTHR48081:SF30">
    <property type="entry name" value="ACETYL-HYDROLASE LIPR-RELATED"/>
    <property type="match status" value="1"/>
</dbReference>
<evidence type="ECO:0000259" key="4">
    <source>
        <dbReference type="Pfam" id="PF20434"/>
    </source>
</evidence>
<dbReference type="Pfam" id="PF20434">
    <property type="entry name" value="BD-FAE"/>
    <property type="match status" value="1"/>
</dbReference>
<dbReference type="Proteomes" id="UP001217083">
    <property type="component" value="Unassembled WGS sequence"/>
</dbReference>
<dbReference type="InterPro" id="IPR029058">
    <property type="entry name" value="AB_hydrolase_fold"/>
</dbReference>
<gene>
    <name evidence="5" type="ORF">PY091_06540</name>
</gene>
<evidence type="ECO:0000256" key="1">
    <source>
        <dbReference type="ARBA" id="ARBA00010515"/>
    </source>
</evidence>
<feature type="domain" description="BD-FAE-like" evidence="4">
    <location>
        <begin position="5"/>
        <end position="71"/>
    </location>
</feature>
<proteinExistence type="inferred from homology"/>
<evidence type="ECO:0000313" key="5">
    <source>
        <dbReference type="EMBL" id="MDF0706867.1"/>
    </source>
</evidence>
<keyword evidence="6" id="KW-1185">Reference proteome</keyword>
<sequence length="201" mass="22587">MVSFLVDYRTESKNNTTPFESLKDAKSAIRYIRENASSFNIDKNKIIAAGGSAGGHLAAATALIDGFNEETDNLSISCVPNALVLFNPVIDNGPNGYGFERIGDKFKDFSPMHNINKGAPPTIIFLGTKDHHVPIETAYEYKTKMEQVGSRCDLKIYEGEKHGFWNHRNFENYKKTILEADCFLQTLDYLKEDPIVPIEKM</sequence>
<dbReference type="SUPFAM" id="SSF53474">
    <property type="entry name" value="alpha/beta-Hydrolases"/>
    <property type="match status" value="1"/>
</dbReference>
<feature type="domain" description="Dienelactone hydrolase" evidence="3">
    <location>
        <begin position="111"/>
        <end position="191"/>
    </location>
</feature>
<dbReference type="PANTHER" id="PTHR48081">
    <property type="entry name" value="AB HYDROLASE SUPERFAMILY PROTEIN C4A8.06C"/>
    <property type="match status" value="1"/>
</dbReference>
<dbReference type="GO" id="GO:0016787">
    <property type="term" value="F:hydrolase activity"/>
    <property type="evidence" value="ECO:0007669"/>
    <property type="project" value="UniProtKB-KW"/>
</dbReference>
<evidence type="ECO:0000313" key="6">
    <source>
        <dbReference type="Proteomes" id="UP001217083"/>
    </source>
</evidence>
<reference evidence="5 6" key="1">
    <citation type="submission" date="2023-03" db="EMBL/GenBank/DDBJ databases">
        <title>Muricauda XX sp. nov. and Muricauda XXX sp. nov., two novel species isolated from Okinawa Trough.</title>
        <authorList>
            <person name="Cao W."/>
            <person name="Deng X."/>
        </authorList>
    </citation>
    <scope>NUCLEOTIDE SEQUENCE [LARGE SCALE GENOMIC DNA]</scope>
    <source>
        <strain evidence="5 6">81s02</strain>
    </source>
</reference>
<comment type="caution">
    <text evidence="5">The sequence shown here is derived from an EMBL/GenBank/DDBJ whole genome shotgun (WGS) entry which is preliminary data.</text>
</comment>
<accession>A0ABT5XLV4</accession>
<keyword evidence="2 5" id="KW-0378">Hydrolase</keyword>
<name>A0ABT5XLV4_9FLAO</name>
<dbReference type="InterPro" id="IPR049492">
    <property type="entry name" value="BD-FAE-like_dom"/>
</dbReference>
<comment type="similarity">
    <text evidence="1">Belongs to the 'GDXG' lipolytic enzyme family.</text>
</comment>
<organism evidence="5 6">
    <name type="scientific">Flagellimonas okinawensis</name>
    <dbReference type="NCBI Taxonomy" id="3031324"/>
    <lineage>
        <taxon>Bacteria</taxon>
        <taxon>Pseudomonadati</taxon>
        <taxon>Bacteroidota</taxon>
        <taxon>Flavobacteriia</taxon>
        <taxon>Flavobacteriales</taxon>
        <taxon>Flavobacteriaceae</taxon>
        <taxon>Flagellimonas</taxon>
    </lineage>
</organism>
<dbReference type="InterPro" id="IPR002925">
    <property type="entry name" value="Dienelactn_hydro"/>
</dbReference>
<dbReference type="InterPro" id="IPR050300">
    <property type="entry name" value="GDXG_lipolytic_enzyme"/>
</dbReference>
<dbReference type="EMBL" id="JARFVA010000002">
    <property type="protein sequence ID" value="MDF0706867.1"/>
    <property type="molecule type" value="Genomic_DNA"/>
</dbReference>
<dbReference type="Pfam" id="PF01738">
    <property type="entry name" value="DLH"/>
    <property type="match status" value="1"/>
</dbReference>
<evidence type="ECO:0000256" key="2">
    <source>
        <dbReference type="ARBA" id="ARBA00022801"/>
    </source>
</evidence>
<dbReference type="Gene3D" id="3.40.50.1820">
    <property type="entry name" value="alpha/beta hydrolase"/>
    <property type="match status" value="1"/>
</dbReference>